<dbReference type="Proteomes" id="UP000478052">
    <property type="component" value="Unassembled WGS sequence"/>
</dbReference>
<reference evidence="2 3" key="1">
    <citation type="submission" date="2019-08" db="EMBL/GenBank/DDBJ databases">
        <title>Whole genome of Aphis craccivora.</title>
        <authorList>
            <person name="Voronova N.V."/>
            <person name="Shulinski R.S."/>
            <person name="Bandarenka Y.V."/>
            <person name="Zhorov D.G."/>
            <person name="Warner D."/>
        </authorList>
    </citation>
    <scope>NUCLEOTIDE SEQUENCE [LARGE SCALE GENOMIC DNA]</scope>
    <source>
        <strain evidence="2">180601</strain>
        <tissue evidence="2">Whole Body</tissue>
    </source>
</reference>
<protein>
    <submittedName>
        <fullName evidence="2">Integrase catalytic domain-containing protein</fullName>
    </submittedName>
</protein>
<evidence type="ECO:0000256" key="1">
    <source>
        <dbReference type="SAM" id="MobiDB-lite"/>
    </source>
</evidence>
<accession>A0A6G0WXK6</accession>
<dbReference type="AlphaFoldDB" id="A0A6G0WXK6"/>
<sequence length="460" mass="51505">MSENNALEQLPNNHNAKNRAYQGPPHKQRNPKAPNTWKAKPTQDRGQKQGFKCPDPKTAPPMLPPPTKLNDTSHVKLTEANPAEGSLFNPGVAVREVEPRTTFSPSVPALIDISRAIYMEMVTADPNIAKIMLPEYFYYYSTALLWLRIVSLKKKNQQEMTTPEHELFHLTQKAQFIVPEPIQMQLQHLGNIESSFQQHLYPTFPPLPTTEIQNFGGYHGILDLPGEGVDDDVHNLYEEIPCLGVLGEAVRVATGNHQPGPYASLVQFQGQQPNDNLLGFTSLGARRSEPKNLALNCRITEISFPSFPESTGFNFKFVQAISVAIQNIKTFKNITVNFLLMSELGSPSQLMIARPIPDAYSICSRGSQIITSLIGSPNHVFGAGMFYNSQLFKENSSRGSSESWCLITPTVAIPTPPEWIANRNNRRNLPEPYYYRMYTSASQQAEAFRLMTIRLMKSNG</sequence>
<comment type="caution">
    <text evidence="2">The sequence shown here is derived from an EMBL/GenBank/DDBJ whole genome shotgun (WGS) entry which is preliminary data.</text>
</comment>
<proteinExistence type="predicted"/>
<gene>
    <name evidence="2" type="ORF">FWK35_00025306</name>
</gene>
<dbReference type="EMBL" id="VUJU01008335">
    <property type="protein sequence ID" value="KAF0732235.1"/>
    <property type="molecule type" value="Genomic_DNA"/>
</dbReference>
<feature type="region of interest" description="Disordered" evidence="1">
    <location>
        <begin position="1"/>
        <end position="68"/>
    </location>
</feature>
<organism evidence="2 3">
    <name type="scientific">Aphis craccivora</name>
    <name type="common">Cowpea aphid</name>
    <dbReference type="NCBI Taxonomy" id="307492"/>
    <lineage>
        <taxon>Eukaryota</taxon>
        <taxon>Metazoa</taxon>
        <taxon>Ecdysozoa</taxon>
        <taxon>Arthropoda</taxon>
        <taxon>Hexapoda</taxon>
        <taxon>Insecta</taxon>
        <taxon>Pterygota</taxon>
        <taxon>Neoptera</taxon>
        <taxon>Paraneoptera</taxon>
        <taxon>Hemiptera</taxon>
        <taxon>Sternorrhyncha</taxon>
        <taxon>Aphidomorpha</taxon>
        <taxon>Aphidoidea</taxon>
        <taxon>Aphididae</taxon>
        <taxon>Aphidini</taxon>
        <taxon>Aphis</taxon>
        <taxon>Aphis</taxon>
    </lineage>
</organism>
<feature type="compositionally biased region" description="Pro residues" evidence="1">
    <location>
        <begin position="57"/>
        <end position="67"/>
    </location>
</feature>
<evidence type="ECO:0000313" key="2">
    <source>
        <dbReference type="EMBL" id="KAF0732235.1"/>
    </source>
</evidence>
<name>A0A6G0WXK6_APHCR</name>
<evidence type="ECO:0000313" key="3">
    <source>
        <dbReference type="Proteomes" id="UP000478052"/>
    </source>
</evidence>
<keyword evidence="3" id="KW-1185">Reference proteome</keyword>
<dbReference type="OrthoDB" id="6625808at2759"/>
<feature type="compositionally biased region" description="Polar residues" evidence="1">
    <location>
        <begin position="1"/>
        <end position="15"/>
    </location>
</feature>